<dbReference type="EMBL" id="JAGKQM010000013">
    <property type="protein sequence ID" value="KAH0893598.1"/>
    <property type="molecule type" value="Genomic_DNA"/>
</dbReference>
<evidence type="ECO:0000256" key="1">
    <source>
        <dbReference type="ARBA" id="ARBA00007626"/>
    </source>
</evidence>
<dbReference type="PANTHER" id="PTHR47447">
    <property type="entry name" value="OS03G0856100 PROTEIN"/>
    <property type="match status" value="1"/>
</dbReference>
<accession>A0ABQ8AM98</accession>
<dbReference type="Pfam" id="PF12854">
    <property type="entry name" value="PPR_1"/>
    <property type="match status" value="1"/>
</dbReference>
<dbReference type="Pfam" id="PF13041">
    <property type="entry name" value="PPR_2"/>
    <property type="match status" value="1"/>
</dbReference>
<reference evidence="3 4" key="1">
    <citation type="submission" date="2021-05" db="EMBL/GenBank/DDBJ databases">
        <title>Genome Assembly of Synthetic Allotetraploid Brassica napus Reveals Homoeologous Exchanges between Subgenomes.</title>
        <authorList>
            <person name="Davis J.T."/>
        </authorList>
    </citation>
    <scope>NUCLEOTIDE SEQUENCE [LARGE SCALE GENOMIC DNA]</scope>
    <source>
        <strain evidence="4">cv. Da-Ae</strain>
        <tissue evidence="3">Seedling</tissue>
    </source>
</reference>
<evidence type="ECO:0000313" key="4">
    <source>
        <dbReference type="Proteomes" id="UP000824890"/>
    </source>
</evidence>
<dbReference type="InterPro" id="IPR002885">
    <property type="entry name" value="PPR_rpt"/>
</dbReference>
<evidence type="ECO:0000256" key="2">
    <source>
        <dbReference type="ARBA" id="ARBA00022737"/>
    </source>
</evidence>
<sequence length="866" mass="98664">MLAKAANPWTHHLVSDILRSIPRFFFISPPSIGRQNGFRHRSPLKQRNLREQSVRRRLEVLVLGPGGKATEFFFWIEAHLQRHGVFVHQTTLKVSGSFSGESLDGGRSVVTMASITCLMKCLGEEGFVKEALARMKEYHCKPDDVYAYNTIINALCRVGNFKKARFLLQLPITVDMGRIRRRMWEANRMFREMLFRVFAPDVVTYNCLIDGCCKTNRIGAIERGVEMMGHGVPVSSTNTPLIHALLETRRVAEARGDGGGRTRDIEALWRSYRSCPEKRIFIRTMKNDFFSFPAQTLYCATIFVRNMEKTPKQIVSEMGSRLLQSSHPNKGSLVKSLREAATTLSQIEQPLVTETVSKKQALKLLEAELKPLKKSIIKHDLLKNLRSFGFWHLSHLLKTSISGSHLHLCGTYSVSSTRFGFVRWDIFNLFLAEFSDTFLDSKCCMLMLDVDCHDLTRFSLLEHYQQNLVHQKNAKVQQREANTQQAQQSLFNDILTIMTDILKEEASSSLVGVILQNLVKEGKDQDVEEVKKKKQKSYFVQLSACFPDASKAEDFFHKFDQMDDTSIFDALTLLLDELTFTKAPTIREKFLERIGANHQLFDFLRILSTKCAPTIFSSEHVRYLLEQLSSSTSADTQLKASFIKLLLFSELLEDNDSFADEVTEALSKAAPYISANFSDYSTVLEKMCLEGTRSQAKHAVSAIASLARHLKNLSFPRLQCFYYHDFSHQITQAIDGKYDTQPEDTHVLFRFPSICDPCRDLQNDSLRYINGFIRNATREAGGVDQRDVDHSLIVQINMIVFLIHVLAHDPDFPSEDCMDEHVYARFCGPMLSVLLSNKETVLILFSILRAIKRAADACKTPLSLTW</sequence>
<organism evidence="3 4">
    <name type="scientific">Brassica napus</name>
    <name type="common">Rape</name>
    <dbReference type="NCBI Taxonomy" id="3708"/>
    <lineage>
        <taxon>Eukaryota</taxon>
        <taxon>Viridiplantae</taxon>
        <taxon>Streptophyta</taxon>
        <taxon>Embryophyta</taxon>
        <taxon>Tracheophyta</taxon>
        <taxon>Spermatophyta</taxon>
        <taxon>Magnoliopsida</taxon>
        <taxon>eudicotyledons</taxon>
        <taxon>Gunneridae</taxon>
        <taxon>Pentapetalae</taxon>
        <taxon>rosids</taxon>
        <taxon>malvids</taxon>
        <taxon>Brassicales</taxon>
        <taxon>Brassicaceae</taxon>
        <taxon>Brassiceae</taxon>
        <taxon>Brassica</taxon>
    </lineage>
</organism>
<dbReference type="InterPro" id="IPR011990">
    <property type="entry name" value="TPR-like_helical_dom_sf"/>
</dbReference>
<dbReference type="Pfam" id="PF20168">
    <property type="entry name" value="PDS5"/>
    <property type="match status" value="2"/>
</dbReference>
<evidence type="ECO:0008006" key="5">
    <source>
        <dbReference type="Google" id="ProtNLM"/>
    </source>
</evidence>
<keyword evidence="2" id="KW-0677">Repeat</keyword>
<dbReference type="PANTHER" id="PTHR47447:SF17">
    <property type="entry name" value="OS12G0638900 PROTEIN"/>
    <property type="match status" value="1"/>
</dbReference>
<dbReference type="Proteomes" id="UP000824890">
    <property type="component" value="Unassembled WGS sequence"/>
</dbReference>
<comment type="caution">
    <text evidence="3">The sequence shown here is derived from an EMBL/GenBank/DDBJ whole genome shotgun (WGS) entry which is preliminary data.</text>
</comment>
<name>A0ABQ8AM98_BRANA</name>
<dbReference type="NCBIfam" id="TIGR00756">
    <property type="entry name" value="PPR"/>
    <property type="match status" value="1"/>
</dbReference>
<protein>
    <recommendedName>
        <fullName evidence="5">Pentatricopeptide repeat-containing protein</fullName>
    </recommendedName>
</protein>
<evidence type="ECO:0000313" key="3">
    <source>
        <dbReference type="EMBL" id="KAH0893598.1"/>
    </source>
</evidence>
<dbReference type="Gene3D" id="1.25.40.10">
    <property type="entry name" value="Tetratricopeptide repeat domain"/>
    <property type="match status" value="2"/>
</dbReference>
<comment type="similarity">
    <text evidence="1">Belongs to the PPR family. P subfamily.</text>
</comment>
<gene>
    <name evidence="3" type="ORF">HID58_056027</name>
</gene>
<proteinExistence type="inferred from homology"/>
<keyword evidence="4" id="KW-1185">Reference proteome</keyword>